<proteinExistence type="predicted"/>
<dbReference type="Proteomes" id="UP000008311">
    <property type="component" value="Unassembled WGS sequence"/>
</dbReference>
<dbReference type="AlphaFoldDB" id="B9SEL6"/>
<evidence type="ECO:0000313" key="1">
    <source>
        <dbReference type="EMBL" id="EEF37875.1"/>
    </source>
</evidence>
<name>B9SEL6_RICCO</name>
<sequence>WLHYSVLNSHIAFNSPIPGIIKHASKSLKLIGWDPPHEDWIKMNTGDAGGGGILRDKNGCWKGGFPVKYWI</sequence>
<keyword evidence="2" id="KW-1185">Reference proteome</keyword>
<dbReference type="InParanoid" id="B9SEL6"/>
<evidence type="ECO:0000313" key="2">
    <source>
        <dbReference type="Proteomes" id="UP000008311"/>
    </source>
</evidence>
<reference evidence="2" key="1">
    <citation type="journal article" date="2010" name="Nat. Biotechnol.">
        <title>Draft genome sequence of the oilseed species Ricinus communis.</title>
        <authorList>
            <person name="Chan A.P."/>
            <person name="Crabtree J."/>
            <person name="Zhao Q."/>
            <person name="Lorenzi H."/>
            <person name="Orvis J."/>
            <person name="Puiu D."/>
            <person name="Melake-Berhan A."/>
            <person name="Jones K.M."/>
            <person name="Redman J."/>
            <person name="Chen G."/>
            <person name="Cahoon E.B."/>
            <person name="Gedil M."/>
            <person name="Stanke M."/>
            <person name="Haas B.J."/>
            <person name="Wortman J.R."/>
            <person name="Fraser-Liggett C.M."/>
            <person name="Ravel J."/>
            <person name="Rabinowicz P.D."/>
        </authorList>
    </citation>
    <scope>NUCLEOTIDE SEQUENCE [LARGE SCALE GENOMIC DNA]</scope>
    <source>
        <strain evidence="2">cv. Hale</strain>
    </source>
</reference>
<protein>
    <submittedName>
        <fullName evidence="1">Uncharacterized protein</fullName>
    </submittedName>
</protein>
<dbReference type="EMBL" id="EQ973938">
    <property type="protein sequence ID" value="EEF37875.1"/>
    <property type="molecule type" value="Genomic_DNA"/>
</dbReference>
<gene>
    <name evidence="1" type="ORF">RCOM_0220220</name>
</gene>
<accession>B9SEL6</accession>
<feature type="non-terminal residue" evidence="1">
    <location>
        <position position="1"/>
    </location>
</feature>
<organism evidence="1 2">
    <name type="scientific">Ricinus communis</name>
    <name type="common">Castor bean</name>
    <dbReference type="NCBI Taxonomy" id="3988"/>
    <lineage>
        <taxon>Eukaryota</taxon>
        <taxon>Viridiplantae</taxon>
        <taxon>Streptophyta</taxon>
        <taxon>Embryophyta</taxon>
        <taxon>Tracheophyta</taxon>
        <taxon>Spermatophyta</taxon>
        <taxon>Magnoliopsida</taxon>
        <taxon>eudicotyledons</taxon>
        <taxon>Gunneridae</taxon>
        <taxon>Pentapetalae</taxon>
        <taxon>rosids</taxon>
        <taxon>fabids</taxon>
        <taxon>Malpighiales</taxon>
        <taxon>Euphorbiaceae</taxon>
        <taxon>Acalyphoideae</taxon>
        <taxon>Acalypheae</taxon>
        <taxon>Ricinus</taxon>
    </lineage>
</organism>